<dbReference type="Proteomes" id="UP001269267">
    <property type="component" value="Unassembled WGS sequence"/>
</dbReference>
<keyword evidence="5" id="KW-1185">Reference proteome</keyword>
<evidence type="ECO:0000313" key="5">
    <source>
        <dbReference type="Proteomes" id="UP001269267"/>
    </source>
</evidence>
<keyword evidence="1" id="KW-0808">Transferase</keyword>
<evidence type="ECO:0000256" key="1">
    <source>
        <dbReference type="ARBA" id="ARBA00022679"/>
    </source>
</evidence>
<dbReference type="InterPro" id="IPR050832">
    <property type="entry name" value="Bact_Acetyltransf"/>
</dbReference>
<reference evidence="4 5" key="1">
    <citation type="submission" date="2023-04" db="EMBL/GenBank/DDBJ databases">
        <title>A long-awaited taxogenomic arrangement of the family Halomonadaceae.</title>
        <authorList>
            <person name="De La Haba R."/>
            <person name="Chuvochina M."/>
            <person name="Wittouck S."/>
            <person name="Arahal D.R."/>
            <person name="Sanchez-Porro C."/>
            <person name="Hugenholtz P."/>
            <person name="Ventosa A."/>
        </authorList>
    </citation>
    <scope>NUCLEOTIDE SEQUENCE [LARGE SCALE GENOMIC DNA]</scope>
    <source>
        <strain evidence="4 5">DSM 18042</strain>
    </source>
</reference>
<accession>A0ABU1GEI6</accession>
<dbReference type="InterPro" id="IPR000182">
    <property type="entry name" value="GNAT_dom"/>
</dbReference>
<dbReference type="Gene3D" id="3.40.630.30">
    <property type="match status" value="1"/>
</dbReference>
<protein>
    <submittedName>
        <fullName evidence="4">GNAT family N-acetyltransferase</fullName>
    </submittedName>
</protein>
<gene>
    <name evidence="4" type="ORF">QC815_13320</name>
</gene>
<evidence type="ECO:0000313" key="4">
    <source>
        <dbReference type="EMBL" id="MDR5875896.1"/>
    </source>
</evidence>
<comment type="caution">
    <text evidence="4">The sequence shown here is derived from an EMBL/GenBank/DDBJ whole genome shotgun (WGS) entry which is preliminary data.</text>
</comment>
<dbReference type="EMBL" id="JARWAI010000010">
    <property type="protein sequence ID" value="MDR5875896.1"/>
    <property type="molecule type" value="Genomic_DNA"/>
</dbReference>
<keyword evidence="2" id="KW-0012">Acyltransferase</keyword>
<dbReference type="PANTHER" id="PTHR43877:SF2">
    <property type="entry name" value="AMINOALKYLPHOSPHONATE N-ACETYLTRANSFERASE-RELATED"/>
    <property type="match status" value="1"/>
</dbReference>
<dbReference type="InterPro" id="IPR016181">
    <property type="entry name" value="Acyl_CoA_acyltransferase"/>
</dbReference>
<evidence type="ECO:0000259" key="3">
    <source>
        <dbReference type="PROSITE" id="PS51186"/>
    </source>
</evidence>
<dbReference type="PROSITE" id="PS51186">
    <property type="entry name" value="GNAT"/>
    <property type="match status" value="1"/>
</dbReference>
<organism evidence="4 5">
    <name type="scientific">Vreelandella gomseomensis</name>
    <dbReference type="NCBI Taxonomy" id="370766"/>
    <lineage>
        <taxon>Bacteria</taxon>
        <taxon>Pseudomonadati</taxon>
        <taxon>Pseudomonadota</taxon>
        <taxon>Gammaproteobacteria</taxon>
        <taxon>Oceanospirillales</taxon>
        <taxon>Halomonadaceae</taxon>
        <taxon>Vreelandella</taxon>
    </lineage>
</organism>
<feature type="domain" description="N-acetyltransferase" evidence="3">
    <location>
        <begin position="18"/>
        <end position="168"/>
    </location>
</feature>
<dbReference type="Pfam" id="PF00583">
    <property type="entry name" value="Acetyltransf_1"/>
    <property type="match status" value="1"/>
</dbReference>
<name>A0ABU1GEI6_9GAMM</name>
<evidence type="ECO:0000256" key="2">
    <source>
        <dbReference type="ARBA" id="ARBA00023315"/>
    </source>
</evidence>
<dbReference type="PANTHER" id="PTHR43877">
    <property type="entry name" value="AMINOALKYLPHOSPHONATE N-ACETYLTRANSFERASE-RELATED-RELATED"/>
    <property type="match status" value="1"/>
</dbReference>
<proteinExistence type="predicted"/>
<dbReference type="SUPFAM" id="SSF55729">
    <property type="entry name" value="Acyl-CoA N-acyltransferases (Nat)"/>
    <property type="match status" value="1"/>
</dbReference>
<dbReference type="CDD" id="cd04301">
    <property type="entry name" value="NAT_SF"/>
    <property type="match status" value="1"/>
</dbReference>
<sequence>MVDILIERAMDWDIPRLLTLRSYLLSNGPAHYAARNREDEQRWRSAYQEWLKYRLTDNETVRVAVARQSTTNQAMGCAIGIVNQRVPGVHCSNGRVGWIQTVVIDPAWRGQGLGRTLIHFLLEWFSELGIEEVTLETTPSARRLYSSFGFEPSGEELLYYHPRLRGTS</sequence>
<dbReference type="RefSeq" id="WP_310540268.1">
    <property type="nucleotide sequence ID" value="NZ_JARWAI010000010.1"/>
</dbReference>